<protein>
    <submittedName>
        <fullName evidence="1">Uncharacterized protein</fullName>
    </submittedName>
</protein>
<dbReference type="EMBL" id="BMAT01011056">
    <property type="protein sequence ID" value="GFR65761.1"/>
    <property type="molecule type" value="Genomic_DNA"/>
</dbReference>
<comment type="caution">
    <text evidence="1">The sequence shown here is derived from an EMBL/GenBank/DDBJ whole genome shotgun (WGS) entry which is preliminary data.</text>
</comment>
<sequence>MIPWAFPSKSILSTASPACYPGTSGSTAFFLPLYKHATLGLPVQERTVYCETNTLALDFRFNSLLSTARPTRYPWTSGTRAYCLPLDQHATLGLPVQEPIVYH</sequence>
<proteinExistence type="predicted"/>
<reference evidence="1 2" key="1">
    <citation type="journal article" date="2021" name="Elife">
        <title>Chloroplast acquisition without the gene transfer in kleptoplastic sea slugs, Plakobranchus ocellatus.</title>
        <authorList>
            <person name="Maeda T."/>
            <person name="Takahashi S."/>
            <person name="Yoshida T."/>
            <person name="Shimamura S."/>
            <person name="Takaki Y."/>
            <person name="Nagai Y."/>
            <person name="Toyoda A."/>
            <person name="Suzuki Y."/>
            <person name="Arimoto A."/>
            <person name="Ishii H."/>
            <person name="Satoh N."/>
            <person name="Nishiyama T."/>
            <person name="Hasebe M."/>
            <person name="Maruyama T."/>
            <person name="Minagawa J."/>
            <person name="Obokata J."/>
            <person name="Shigenobu S."/>
        </authorList>
    </citation>
    <scope>NUCLEOTIDE SEQUENCE [LARGE SCALE GENOMIC DNA]</scope>
</reference>
<accession>A0AAV4EYD3</accession>
<keyword evidence="2" id="KW-1185">Reference proteome</keyword>
<gene>
    <name evidence="1" type="ORF">ElyMa_005539300</name>
</gene>
<name>A0AAV4EYD3_9GAST</name>
<evidence type="ECO:0000313" key="2">
    <source>
        <dbReference type="Proteomes" id="UP000762676"/>
    </source>
</evidence>
<dbReference type="AlphaFoldDB" id="A0AAV4EYD3"/>
<organism evidence="1 2">
    <name type="scientific">Elysia marginata</name>
    <dbReference type="NCBI Taxonomy" id="1093978"/>
    <lineage>
        <taxon>Eukaryota</taxon>
        <taxon>Metazoa</taxon>
        <taxon>Spiralia</taxon>
        <taxon>Lophotrochozoa</taxon>
        <taxon>Mollusca</taxon>
        <taxon>Gastropoda</taxon>
        <taxon>Heterobranchia</taxon>
        <taxon>Euthyneura</taxon>
        <taxon>Panpulmonata</taxon>
        <taxon>Sacoglossa</taxon>
        <taxon>Placobranchoidea</taxon>
        <taxon>Plakobranchidae</taxon>
        <taxon>Elysia</taxon>
    </lineage>
</organism>
<dbReference type="Proteomes" id="UP000762676">
    <property type="component" value="Unassembled WGS sequence"/>
</dbReference>
<evidence type="ECO:0000313" key="1">
    <source>
        <dbReference type="EMBL" id="GFR65761.1"/>
    </source>
</evidence>